<evidence type="ECO:0008006" key="4">
    <source>
        <dbReference type="Google" id="ProtNLM"/>
    </source>
</evidence>
<feature type="compositionally biased region" description="Polar residues" evidence="1">
    <location>
        <begin position="32"/>
        <end position="54"/>
    </location>
</feature>
<accession>A0ABD0PMG8</accession>
<feature type="non-terminal residue" evidence="2">
    <location>
        <position position="1"/>
    </location>
</feature>
<evidence type="ECO:0000313" key="2">
    <source>
        <dbReference type="EMBL" id="KAL0175059.1"/>
    </source>
</evidence>
<reference evidence="2 3" key="1">
    <citation type="submission" date="2024-05" db="EMBL/GenBank/DDBJ databases">
        <title>Genome sequencing and assembly of Indian major carp, Cirrhinus mrigala (Hamilton, 1822).</title>
        <authorList>
            <person name="Mohindra V."/>
            <person name="Chowdhury L.M."/>
            <person name="Lal K."/>
            <person name="Jena J.K."/>
        </authorList>
    </citation>
    <scope>NUCLEOTIDE SEQUENCE [LARGE SCALE GENOMIC DNA]</scope>
    <source>
        <strain evidence="2">CM1030</strain>
        <tissue evidence="2">Blood</tissue>
    </source>
</reference>
<evidence type="ECO:0000256" key="1">
    <source>
        <dbReference type="SAM" id="MobiDB-lite"/>
    </source>
</evidence>
<comment type="caution">
    <text evidence="2">The sequence shown here is derived from an EMBL/GenBank/DDBJ whole genome shotgun (WGS) entry which is preliminary data.</text>
</comment>
<feature type="compositionally biased region" description="Basic and acidic residues" evidence="1">
    <location>
        <begin position="55"/>
        <end position="64"/>
    </location>
</feature>
<proteinExistence type="predicted"/>
<dbReference type="Proteomes" id="UP001529510">
    <property type="component" value="Unassembled WGS sequence"/>
</dbReference>
<sequence>DKGNRGRLPVAAAHGVSAGSASAHAGVLDEGTSGQTQIQPDCQHAGQTHTQSCHAQEDSGRCQQ</sequence>
<organism evidence="2 3">
    <name type="scientific">Cirrhinus mrigala</name>
    <name type="common">Mrigala</name>
    <dbReference type="NCBI Taxonomy" id="683832"/>
    <lineage>
        <taxon>Eukaryota</taxon>
        <taxon>Metazoa</taxon>
        <taxon>Chordata</taxon>
        <taxon>Craniata</taxon>
        <taxon>Vertebrata</taxon>
        <taxon>Euteleostomi</taxon>
        <taxon>Actinopterygii</taxon>
        <taxon>Neopterygii</taxon>
        <taxon>Teleostei</taxon>
        <taxon>Ostariophysi</taxon>
        <taxon>Cypriniformes</taxon>
        <taxon>Cyprinidae</taxon>
        <taxon>Labeoninae</taxon>
        <taxon>Labeonini</taxon>
        <taxon>Cirrhinus</taxon>
    </lineage>
</organism>
<protein>
    <recommendedName>
        <fullName evidence="4">Androgen receptor</fullName>
    </recommendedName>
</protein>
<feature type="non-terminal residue" evidence="2">
    <location>
        <position position="64"/>
    </location>
</feature>
<dbReference type="EMBL" id="JAMKFB020000015">
    <property type="protein sequence ID" value="KAL0175059.1"/>
    <property type="molecule type" value="Genomic_DNA"/>
</dbReference>
<name>A0ABD0PMG8_CIRMR</name>
<dbReference type="AlphaFoldDB" id="A0ABD0PMG8"/>
<feature type="region of interest" description="Disordered" evidence="1">
    <location>
        <begin position="1"/>
        <end position="64"/>
    </location>
</feature>
<feature type="compositionally biased region" description="Low complexity" evidence="1">
    <location>
        <begin position="10"/>
        <end position="26"/>
    </location>
</feature>
<keyword evidence="3" id="KW-1185">Reference proteome</keyword>
<gene>
    <name evidence="2" type="ORF">M9458_031027</name>
</gene>
<evidence type="ECO:0000313" key="3">
    <source>
        <dbReference type="Proteomes" id="UP001529510"/>
    </source>
</evidence>